<dbReference type="Proteomes" id="UP000244005">
    <property type="component" value="Unassembled WGS sequence"/>
</dbReference>
<dbReference type="EMBL" id="KZ772710">
    <property type="protein sequence ID" value="PTQ40756.1"/>
    <property type="molecule type" value="Genomic_DNA"/>
</dbReference>
<gene>
    <name evidence="1" type="ORF">MARPO_0038s0080</name>
</gene>
<keyword evidence="2" id="KW-1185">Reference proteome</keyword>
<dbReference type="Gramene" id="Mp6g18700.1">
    <property type="protein sequence ID" value="Mp6g18700.1.cds1"/>
    <property type="gene ID" value="Mp6g18700"/>
</dbReference>
<organism evidence="1 2">
    <name type="scientific">Marchantia polymorpha</name>
    <name type="common">Common liverwort</name>
    <name type="synonym">Marchantia aquatica</name>
    <dbReference type="NCBI Taxonomy" id="3197"/>
    <lineage>
        <taxon>Eukaryota</taxon>
        <taxon>Viridiplantae</taxon>
        <taxon>Streptophyta</taxon>
        <taxon>Embryophyta</taxon>
        <taxon>Marchantiophyta</taxon>
        <taxon>Marchantiopsida</taxon>
        <taxon>Marchantiidae</taxon>
        <taxon>Marchantiales</taxon>
        <taxon>Marchantiaceae</taxon>
        <taxon>Marchantia</taxon>
    </lineage>
</organism>
<sequence>MFQSWTRPSSSFTSNCVFFTGDDMPNESRRGESLLLLDLREESSLLANQIMNLVRSRANDSVNIGAKVKAGSDSTLAQDTRLCIYLLLTQWAQTEKERCRCSALRADPH</sequence>
<proteinExistence type="predicted"/>
<accession>A0A2R6X3S7</accession>
<name>A0A2R6X3S7_MARPO</name>
<protein>
    <submittedName>
        <fullName evidence="1">Uncharacterized protein</fullName>
    </submittedName>
</protein>
<evidence type="ECO:0000313" key="1">
    <source>
        <dbReference type="EMBL" id="PTQ40756.1"/>
    </source>
</evidence>
<evidence type="ECO:0000313" key="2">
    <source>
        <dbReference type="Proteomes" id="UP000244005"/>
    </source>
</evidence>
<reference evidence="2" key="1">
    <citation type="journal article" date="2017" name="Cell">
        <title>Insights into land plant evolution garnered from the Marchantia polymorpha genome.</title>
        <authorList>
            <person name="Bowman J.L."/>
            <person name="Kohchi T."/>
            <person name="Yamato K.T."/>
            <person name="Jenkins J."/>
            <person name="Shu S."/>
            <person name="Ishizaki K."/>
            <person name="Yamaoka S."/>
            <person name="Nishihama R."/>
            <person name="Nakamura Y."/>
            <person name="Berger F."/>
            <person name="Adam C."/>
            <person name="Aki S.S."/>
            <person name="Althoff F."/>
            <person name="Araki T."/>
            <person name="Arteaga-Vazquez M.A."/>
            <person name="Balasubrmanian S."/>
            <person name="Barry K."/>
            <person name="Bauer D."/>
            <person name="Boehm C.R."/>
            <person name="Briginshaw L."/>
            <person name="Caballero-Perez J."/>
            <person name="Catarino B."/>
            <person name="Chen F."/>
            <person name="Chiyoda S."/>
            <person name="Chovatia M."/>
            <person name="Davies K.M."/>
            <person name="Delmans M."/>
            <person name="Demura T."/>
            <person name="Dierschke T."/>
            <person name="Dolan L."/>
            <person name="Dorantes-Acosta A.E."/>
            <person name="Eklund D.M."/>
            <person name="Florent S.N."/>
            <person name="Flores-Sandoval E."/>
            <person name="Fujiyama A."/>
            <person name="Fukuzawa H."/>
            <person name="Galik B."/>
            <person name="Grimanelli D."/>
            <person name="Grimwood J."/>
            <person name="Grossniklaus U."/>
            <person name="Hamada T."/>
            <person name="Haseloff J."/>
            <person name="Hetherington A.J."/>
            <person name="Higo A."/>
            <person name="Hirakawa Y."/>
            <person name="Hundley H.N."/>
            <person name="Ikeda Y."/>
            <person name="Inoue K."/>
            <person name="Inoue S.I."/>
            <person name="Ishida S."/>
            <person name="Jia Q."/>
            <person name="Kakita M."/>
            <person name="Kanazawa T."/>
            <person name="Kawai Y."/>
            <person name="Kawashima T."/>
            <person name="Kennedy M."/>
            <person name="Kinose K."/>
            <person name="Kinoshita T."/>
            <person name="Kohara Y."/>
            <person name="Koide E."/>
            <person name="Komatsu K."/>
            <person name="Kopischke S."/>
            <person name="Kubo M."/>
            <person name="Kyozuka J."/>
            <person name="Lagercrantz U."/>
            <person name="Lin S.S."/>
            <person name="Lindquist E."/>
            <person name="Lipzen A.M."/>
            <person name="Lu C.W."/>
            <person name="De Luna E."/>
            <person name="Martienssen R.A."/>
            <person name="Minamino N."/>
            <person name="Mizutani M."/>
            <person name="Mizutani M."/>
            <person name="Mochizuki N."/>
            <person name="Monte I."/>
            <person name="Mosher R."/>
            <person name="Nagasaki H."/>
            <person name="Nakagami H."/>
            <person name="Naramoto S."/>
            <person name="Nishitani K."/>
            <person name="Ohtani M."/>
            <person name="Okamoto T."/>
            <person name="Okumura M."/>
            <person name="Phillips J."/>
            <person name="Pollak B."/>
            <person name="Reinders A."/>
            <person name="Rovekamp M."/>
            <person name="Sano R."/>
            <person name="Sawa S."/>
            <person name="Schmid M.W."/>
            <person name="Shirakawa M."/>
            <person name="Solano R."/>
            <person name="Spunde A."/>
            <person name="Suetsugu N."/>
            <person name="Sugano S."/>
            <person name="Sugiyama A."/>
            <person name="Sun R."/>
            <person name="Suzuki Y."/>
            <person name="Takenaka M."/>
            <person name="Takezawa D."/>
            <person name="Tomogane H."/>
            <person name="Tsuzuki M."/>
            <person name="Ueda T."/>
            <person name="Umeda M."/>
            <person name="Ward J.M."/>
            <person name="Watanabe Y."/>
            <person name="Yazaki K."/>
            <person name="Yokoyama R."/>
            <person name="Yoshitake Y."/>
            <person name="Yotsui I."/>
            <person name="Zachgo S."/>
            <person name="Schmutz J."/>
        </authorList>
    </citation>
    <scope>NUCLEOTIDE SEQUENCE [LARGE SCALE GENOMIC DNA]</scope>
    <source>
        <strain evidence="2">Tak-1</strain>
    </source>
</reference>
<dbReference type="AlphaFoldDB" id="A0A2R6X3S7"/>